<comment type="subunit">
    <text evidence="2">Homodimer.</text>
</comment>
<dbReference type="InterPro" id="IPR008906">
    <property type="entry name" value="HATC_C_dom"/>
</dbReference>
<comment type="subcellular location">
    <subcellularLocation>
        <location evidence="1">Nucleus</location>
    </subcellularLocation>
</comment>
<keyword evidence="7" id="KW-0238">DNA-binding</keyword>
<keyword evidence="9" id="KW-0539">Nucleus</keyword>
<evidence type="ECO:0000256" key="10">
    <source>
        <dbReference type="PROSITE-ProRule" id="PRU00027"/>
    </source>
</evidence>
<dbReference type="Pfam" id="PF05699">
    <property type="entry name" value="Dimer_Tnp_hAT"/>
    <property type="match status" value="1"/>
</dbReference>
<keyword evidence="5" id="KW-0862">Zinc</keyword>
<gene>
    <name evidence="14" type="primary">LOC108850097</name>
</gene>
<feature type="region of interest" description="Disordered" evidence="11">
    <location>
        <begin position="1"/>
        <end position="69"/>
    </location>
</feature>
<dbReference type="Pfam" id="PF14372">
    <property type="entry name" value="hAT-like_RNase-H"/>
    <property type="match status" value="1"/>
</dbReference>
<dbReference type="PANTHER" id="PTHR46481:SF10">
    <property type="entry name" value="ZINC FINGER BED DOMAIN-CONTAINING PROTEIN 39"/>
    <property type="match status" value="1"/>
</dbReference>
<organism evidence="13 14">
    <name type="scientific">Raphanus sativus</name>
    <name type="common">Radish</name>
    <name type="synonym">Raphanus raphanistrum var. sativus</name>
    <dbReference type="NCBI Taxonomy" id="3726"/>
    <lineage>
        <taxon>Eukaryota</taxon>
        <taxon>Viridiplantae</taxon>
        <taxon>Streptophyta</taxon>
        <taxon>Embryophyta</taxon>
        <taxon>Tracheophyta</taxon>
        <taxon>Spermatophyta</taxon>
        <taxon>Magnoliopsida</taxon>
        <taxon>eudicotyledons</taxon>
        <taxon>Gunneridae</taxon>
        <taxon>Pentapetalae</taxon>
        <taxon>rosids</taxon>
        <taxon>malvids</taxon>
        <taxon>Brassicales</taxon>
        <taxon>Brassicaceae</taxon>
        <taxon>Brassiceae</taxon>
        <taxon>Raphanus</taxon>
    </lineage>
</organism>
<evidence type="ECO:0000256" key="6">
    <source>
        <dbReference type="ARBA" id="ARBA00023015"/>
    </source>
</evidence>
<sequence length="672" mass="76821">MSFDTPNLNLIEDTPNFYDDEDMEHEDMEDEDTDGDQDQEVHEDTSMPQESGSSEIRRSSGSSSSRRRAKCWKNFTPGEKHSDGMTDVTCNYCQKHYRLNLRRNGTNTMNRHIKTCSKTPGSTPRSGYKKLDMEVFREMIAVALIQHNLPYSFVEYEKIREAFTYVNPSIEFWSRNTAASDVYKIYEREKQKLKAVLAKIPGRVCLTTDLWRAITVEGYMCLTVHYVDVDWVLKTKIISFCAFPPPHTGVAIALKLTELLREWGLEKKVFSLTVDNASANDNMQGILKRKLQKDLVCSGEFFHVRCSAHILNLIVQDGLAVISGALDKIRETVKFLKGSESREITFQNCIETVGVPAEVAKAGLILDVTTRWNSTYFMLDRAIDFKEALRNLKEVDRSYKSFPSELEWDRSERICKLLEPFAEVTKLISGSSYPTANLYFMQVWSIKCWLRRHEDSEDRVIREMVEAMKEKFNKYWEEFSDILAIAAVLDPRLKFAFLEYCYNILDPETCKLNLVYIRGKLVKLFGEYKKDTGATTSASTSHAPRHIPSGYGGFYAYFSQKTGGSGKSPLDIYLDEPVVDMESFSSLDAISYWKDNAGRFKELSSMACDVLSIPLTTVASESSFSIGSRVLNKYRSCLLPTNVQALICARNWFRGFQEIGDHEIELSSEQRG</sequence>
<dbReference type="SUPFAM" id="SSF53098">
    <property type="entry name" value="Ribonuclease H-like"/>
    <property type="match status" value="1"/>
</dbReference>
<keyword evidence="4 10" id="KW-0863">Zinc-finger</keyword>
<feature type="compositionally biased region" description="Low complexity" evidence="11">
    <location>
        <begin position="50"/>
        <end position="64"/>
    </location>
</feature>
<dbReference type="InterPro" id="IPR052035">
    <property type="entry name" value="ZnF_BED_domain_contain"/>
</dbReference>
<keyword evidence="13" id="KW-1185">Reference proteome</keyword>
<evidence type="ECO:0000256" key="9">
    <source>
        <dbReference type="ARBA" id="ARBA00023242"/>
    </source>
</evidence>
<evidence type="ECO:0000259" key="12">
    <source>
        <dbReference type="PROSITE" id="PS50808"/>
    </source>
</evidence>
<dbReference type="SMART" id="SM00614">
    <property type="entry name" value="ZnF_BED"/>
    <property type="match status" value="1"/>
</dbReference>
<evidence type="ECO:0000256" key="5">
    <source>
        <dbReference type="ARBA" id="ARBA00022833"/>
    </source>
</evidence>
<dbReference type="InterPro" id="IPR012337">
    <property type="entry name" value="RNaseH-like_sf"/>
</dbReference>
<name>A0A9W3D8A4_RAPSA</name>
<dbReference type="AlphaFoldDB" id="A0A9W3D8A4"/>
<dbReference type="GO" id="GO:0046983">
    <property type="term" value="F:protein dimerization activity"/>
    <property type="evidence" value="ECO:0007669"/>
    <property type="project" value="InterPro"/>
</dbReference>
<accession>A0A9W3D8A4</accession>
<reference evidence="13" key="1">
    <citation type="journal article" date="2019" name="Database">
        <title>The radish genome database (RadishGD): an integrated information resource for radish genomics.</title>
        <authorList>
            <person name="Yu H.J."/>
            <person name="Baek S."/>
            <person name="Lee Y.J."/>
            <person name="Cho A."/>
            <person name="Mun J.H."/>
        </authorList>
    </citation>
    <scope>NUCLEOTIDE SEQUENCE [LARGE SCALE GENOMIC DNA]</scope>
    <source>
        <strain evidence="13">cv. WK10039</strain>
    </source>
</reference>
<evidence type="ECO:0000313" key="14">
    <source>
        <dbReference type="RefSeq" id="XP_056860062.1"/>
    </source>
</evidence>
<evidence type="ECO:0000256" key="1">
    <source>
        <dbReference type="ARBA" id="ARBA00004123"/>
    </source>
</evidence>
<keyword evidence="6" id="KW-0805">Transcription regulation</keyword>
<dbReference type="KEGG" id="rsz:108850097"/>
<dbReference type="InterPro" id="IPR003656">
    <property type="entry name" value="Znf_BED"/>
</dbReference>
<feature type="domain" description="BED-type" evidence="12">
    <location>
        <begin position="66"/>
        <end position="123"/>
    </location>
</feature>
<dbReference type="GO" id="GO:0005634">
    <property type="term" value="C:nucleus"/>
    <property type="evidence" value="ECO:0007669"/>
    <property type="project" value="UniProtKB-SubCell"/>
</dbReference>
<protein>
    <submittedName>
        <fullName evidence="14">AC transposase</fullName>
    </submittedName>
</protein>
<dbReference type="OrthoDB" id="1109466at2759"/>
<feature type="compositionally biased region" description="Acidic residues" evidence="11">
    <location>
        <begin position="18"/>
        <end position="38"/>
    </location>
</feature>
<dbReference type="GeneID" id="108850097"/>
<dbReference type="GO" id="GO:0003677">
    <property type="term" value="F:DNA binding"/>
    <property type="evidence" value="ECO:0007669"/>
    <property type="project" value="UniProtKB-KW"/>
</dbReference>
<evidence type="ECO:0000256" key="7">
    <source>
        <dbReference type="ARBA" id="ARBA00023125"/>
    </source>
</evidence>
<evidence type="ECO:0000256" key="2">
    <source>
        <dbReference type="ARBA" id="ARBA00011738"/>
    </source>
</evidence>
<evidence type="ECO:0000256" key="3">
    <source>
        <dbReference type="ARBA" id="ARBA00022723"/>
    </source>
</evidence>
<keyword evidence="8" id="KW-0804">Transcription</keyword>
<reference evidence="14" key="2">
    <citation type="submission" date="2025-08" db="UniProtKB">
        <authorList>
            <consortium name="RefSeq"/>
        </authorList>
    </citation>
    <scope>IDENTIFICATION</scope>
    <source>
        <tissue evidence="14">Leaf</tissue>
    </source>
</reference>
<evidence type="ECO:0000256" key="8">
    <source>
        <dbReference type="ARBA" id="ARBA00023163"/>
    </source>
</evidence>
<dbReference type="InterPro" id="IPR025525">
    <property type="entry name" value="hAT-like_transposase_RNase-H"/>
</dbReference>
<evidence type="ECO:0000313" key="13">
    <source>
        <dbReference type="Proteomes" id="UP000504610"/>
    </source>
</evidence>
<dbReference type="PROSITE" id="PS50808">
    <property type="entry name" value="ZF_BED"/>
    <property type="match status" value="1"/>
</dbReference>
<keyword evidence="3" id="KW-0479">Metal-binding</keyword>
<proteinExistence type="predicted"/>
<dbReference type="GO" id="GO:0008270">
    <property type="term" value="F:zinc ion binding"/>
    <property type="evidence" value="ECO:0007669"/>
    <property type="project" value="UniProtKB-KW"/>
</dbReference>
<dbReference type="Proteomes" id="UP000504610">
    <property type="component" value="Chromosome 1"/>
</dbReference>
<dbReference type="RefSeq" id="XP_056860062.1">
    <property type="nucleotide sequence ID" value="XM_057004082.1"/>
</dbReference>
<dbReference type="PANTHER" id="PTHR46481">
    <property type="entry name" value="ZINC FINGER BED DOMAIN-CONTAINING PROTEIN 4"/>
    <property type="match status" value="1"/>
</dbReference>
<evidence type="ECO:0000256" key="11">
    <source>
        <dbReference type="SAM" id="MobiDB-lite"/>
    </source>
</evidence>
<evidence type="ECO:0000256" key="4">
    <source>
        <dbReference type="ARBA" id="ARBA00022771"/>
    </source>
</evidence>